<feature type="compositionally biased region" description="Polar residues" evidence="1">
    <location>
        <begin position="212"/>
        <end position="221"/>
    </location>
</feature>
<proteinExistence type="predicted"/>
<name>A0A8J5WJW4_ZIZPA</name>
<comment type="caution">
    <text evidence="2">The sequence shown here is derived from an EMBL/GenBank/DDBJ whole genome shotgun (WGS) entry which is preliminary data.</text>
</comment>
<evidence type="ECO:0000256" key="1">
    <source>
        <dbReference type="SAM" id="MobiDB-lite"/>
    </source>
</evidence>
<organism evidence="2 3">
    <name type="scientific">Zizania palustris</name>
    <name type="common">Northern wild rice</name>
    <dbReference type="NCBI Taxonomy" id="103762"/>
    <lineage>
        <taxon>Eukaryota</taxon>
        <taxon>Viridiplantae</taxon>
        <taxon>Streptophyta</taxon>
        <taxon>Embryophyta</taxon>
        <taxon>Tracheophyta</taxon>
        <taxon>Spermatophyta</taxon>
        <taxon>Magnoliopsida</taxon>
        <taxon>Liliopsida</taxon>
        <taxon>Poales</taxon>
        <taxon>Poaceae</taxon>
        <taxon>BOP clade</taxon>
        <taxon>Oryzoideae</taxon>
        <taxon>Oryzeae</taxon>
        <taxon>Zizaniinae</taxon>
        <taxon>Zizania</taxon>
    </lineage>
</organism>
<feature type="region of interest" description="Disordered" evidence="1">
    <location>
        <begin position="1"/>
        <end position="51"/>
    </location>
</feature>
<feature type="region of interest" description="Disordered" evidence="1">
    <location>
        <begin position="152"/>
        <end position="228"/>
    </location>
</feature>
<reference evidence="2" key="1">
    <citation type="journal article" date="2021" name="bioRxiv">
        <title>Whole Genome Assembly and Annotation of Northern Wild Rice, Zizania palustris L., Supports a Whole Genome Duplication in the Zizania Genus.</title>
        <authorList>
            <person name="Haas M."/>
            <person name="Kono T."/>
            <person name="Macchietto M."/>
            <person name="Millas R."/>
            <person name="McGilp L."/>
            <person name="Shao M."/>
            <person name="Duquette J."/>
            <person name="Hirsch C.N."/>
            <person name="Kimball J."/>
        </authorList>
    </citation>
    <scope>NUCLEOTIDE SEQUENCE</scope>
    <source>
        <tissue evidence="2">Fresh leaf tissue</tissue>
    </source>
</reference>
<dbReference type="Proteomes" id="UP000729402">
    <property type="component" value="Unassembled WGS sequence"/>
</dbReference>
<dbReference type="EMBL" id="JAAALK010000081">
    <property type="protein sequence ID" value="KAG8089856.1"/>
    <property type="molecule type" value="Genomic_DNA"/>
</dbReference>
<evidence type="ECO:0000313" key="3">
    <source>
        <dbReference type="Proteomes" id="UP000729402"/>
    </source>
</evidence>
<protein>
    <submittedName>
        <fullName evidence="2">Uncharacterized protein</fullName>
    </submittedName>
</protein>
<gene>
    <name evidence="2" type="ORF">GUJ93_ZPchr0011g27949</name>
</gene>
<reference evidence="2" key="2">
    <citation type="submission" date="2021-02" db="EMBL/GenBank/DDBJ databases">
        <authorList>
            <person name="Kimball J.A."/>
            <person name="Haas M.W."/>
            <person name="Macchietto M."/>
            <person name="Kono T."/>
            <person name="Duquette J."/>
            <person name="Shao M."/>
        </authorList>
    </citation>
    <scope>NUCLEOTIDE SEQUENCE</scope>
    <source>
        <tissue evidence="2">Fresh leaf tissue</tissue>
    </source>
</reference>
<feature type="compositionally biased region" description="Polar residues" evidence="1">
    <location>
        <begin position="167"/>
        <end position="179"/>
    </location>
</feature>
<sequence length="228" mass="24952">MPPGYQERRGGRRAAAGTRGGGDGRPERAATGATAGGNQVHGGGEDGCDGGRRRYSMFNGIINSRHVRVQKSTQSSQSSGVSSIRRRSEKELAIIRLNEALRQQNEYYKQQNEYYKQRDEYYRQQVEYYAACIAQQQAILQQLAQRQGFDMSQFRPLPPLPPFGSLPTAQDEASSSNMNELHATTPRGDAQNSNLGGKEVIMGKALPAEGSAESSQRNSTDVALPNKG</sequence>
<keyword evidence="3" id="KW-1185">Reference proteome</keyword>
<evidence type="ECO:0000313" key="2">
    <source>
        <dbReference type="EMBL" id="KAG8089856.1"/>
    </source>
</evidence>
<dbReference type="AlphaFoldDB" id="A0A8J5WJW4"/>
<accession>A0A8J5WJW4</accession>